<dbReference type="SUPFAM" id="SSF54211">
    <property type="entry name" value="Ribosomal protein S5 domain 2-like"/>
    <property type="match status" value="1"/>
</dbReference>
<dbReference type="Pfam" id="PF13335">
    <property type="entry name" value="Mg_chelatase_C"/>
    <property type="match status" value="1"/>
</dbReference>
<sequence length="536" mass="55966">MRTISATGLDHHVLGIGINAQPDSETRVDLPGPREQRDRVRAAIINSSWLWPDGAVRLERDHADGELGSSADLALAIAVLIATGQAVAWPELADTLILGELGPDGSVRACRGVYPAVKAAKAAGLSRVIVPDENIAEAQLVSGIGIVGAGPSLHWVNSWLASATAADDVDDAGEPDPIGLLLVTADAETGDVTVESLGAGPVPGSPPSDRTDGIGVGRISVSTADLAEIPAHVLRAISLAAAGGHHMILTHEAPAGFAGDVAALLVGLLPPLSATVREEVMDLWSLAGALEPNLSAVIDGDSEMVAVLPNLLLDRLYGQPDHPARPGYMPLAHHGVLHLYDTAAIQGFALDVVAQTMSRRSVMAMSHSPYGRYPAEFQLLATTAACPKSHTPCTCRPEARVLHTQHIHDKLGAHAAINIAATEPAASFDPEAVPTAEKVATARIRAARRWGASQGAAYTNHTVPADMLRSVSDEGFAYGIHNDLAGLAAAGVLSDRHVELVQRLMWTIADYDGITAPGDVQLTQALALHLHTPKPH</sequence>
<keyword evidence="4" id="KW-1185">Reference proteome</keyword>
<evidence type="ECO:0000313" key="3">
    <source>
        <dbReference type="EMBL" id="MBB6037747.1"/>
    </source>
</evidence>
<organism evidence="3 4">
    <name type="scientific">Phytomonospora endophytica</name>
    <dbReference type="NCBI Taxonomy" id="714109"/>
    <lineage>
        <taxon>Bacteria</taxon>
        <taxon>Bacillati</taxon>
        <taxon>Actinomycetota</taxon>
        <taxon>Actinomycetes</taxon>
        <taxon>Micromonosporales</taxon>
        <taxon>Micromonosporaceae</taxon>
        <taxon>Phytomonospora</taxon>
    </lineage>
</organism>
<proteinExistence type="predicted"/>
<dbReference type="EMBL" id="JACHGT010000013">
    <property type="protein sequence ID" value="MBB6037747.1"/>
    <property type="molecule type" value="Genomic_DNA"/>
</dbReference>
<evidence type="ECO:0000313" key="4">
    <source>
        <dbReference type="Proteomes" id="UP000548476"/>
    </source>
</evidence>
<comment type="caution">
    <text evidence="3">The sequence shown here is derived from an EMBL/GenBank/DDBJ whole genome shotgun (WGS) entry which is preliminary data.</text>
</comment>
<evidence type="ECO:0000259" key="1">
    <source>
        <dbReference type="Pfam" id="PF01078"/>
    </source>
</evidence>
<dbReference type="Pfam" id="PF01078">
    <property type="entry name" value="Mg_chelatase"/>
    <property type="match status" value="1"/>
</dbReference>
<feature type="domain" description="Magnesium chelatase ChlI-like catalytic" evidence="1">
    <location>
        <begin position="232"/>
        <end position="413"/>
    </location>
</feature>
<dbReference type="Gene3D" id="3.30.230.10">
    <property type="match status" value="1"/>
</dbReference>
<evidence type="ECO:0000259" key="2">
    <source>
        <dbReference type="Pfam" id="PF13335"/>
    </source>
</evidence>
<feature type="domain" description="Mg chelatase-related protein C-terminal" evidence="2">
    <location>
        <begin position="436"/>
        <end position="528"/>
    </location>
</feature>
<dbReference type="Proteomes" id="UP000548476">
    <property type="component" value="Unassembled WGS sequence"/>
</dbReference>
<gene>
    <name evidence="3" type="ORF">HNR73_005625</name>
</gene>
<accession>A0A841FWN0</accession>
<dbReference type="InterPro" id="IPR025158">
    <property type="entry name" value="Mg_chelat-rel_C"/>
</dbReference>
<reference evidence="3 4" key="1">
    <citation type="submission" date="2020-08" db="EMBL/GenBank/DDBJ databases">
        <title>Genomic Encyclopedia of Type Strains, Phase IV (KMG-IV): sequencing the most valuable type-strain genomes for metagenomic binning, comparative biology and taxonomic classification.</title>
        <authorList>
            <person name="Goeker M."/>
        </authorList>
    </citation>
    <scope>NUCLEOTIDE SEQUENCE [LARGE SCALE GENOMIC DNA]</scope>
    <source>
        <strain evidence="3 4">YIM 65646</strain>
    </source>
</reference>
<dbReference type="InterPro" id="IPR020568">
    <property type="entry name" value="Ribosomal_Su5_D2-typ_SF"/>
</dbReference>
<dbReference type="InterPro" id="IPR014721">
    <property type="entry name" value="Ribsml_uS5_D2-typ_fold_subgr"/>
</dbReference>
<dbReference type="RefSeq" id="WP_184790556.1">
    <property type="nucleotide sequence ID" value="NZ_BONT01000054.1"/>
</dbReference>
<dbReference type="Pfam" id="PF13541">
    <property type="entry name" value="ChlI"/>
    <property type="match status" value="1"/>
</dbReference>
<protein>
    <submittedName>
        <fullName evidence="3">Magnesium chelatase family protein</fullName>
    </submittedName>
</protein>
<dbReference type="InterPro" id="IPR000523">
    <property type="entry name" value="Mg_chelatse_chII-like_cat_dom"/>
</dbReference>
<dbReference type="GO" id="GO:0005524">
    <property type="term" value="F:ATP binding"/>
    <property type="evidence" value="ECO:0007669"/>
    <property type="project" value="InterPro"/>
</dbReference>
<name>A0A841FWN0_9ACTN</name>
<dbReference type="AlphaFoldDB" id="A0A841FWN0"/>